<evidence type="ECO:0000256" key="1">
    <source>
        <dbReference type="SAM" id="MobiDB-lite"/>
    </source>
</evidence>
<dbReference type="Pfam" id="PF04321">
    <property type="entry name" value="RmlD_sub_bind"/>
    <property type="match status" value="1"/>
</dbReference>
<name>A0A4V1ITI8_9FUNG</name>
<dbReference type="EMBL" id="ML009364">
    <property type="protein sequence ID" value="RKO97207.1"/>
    <property type="molecule type" value="Genomic_DNA"/>
</dbReference>
<dbReference type="GO" id="GO:0048270">
    <property type="term" value="F:methionine adenosyltransferase regulator activity"/>
    <property type="evidence" value="ECO:0007669"/>
    <property type="project" value="TreeGrafter"/>
</dbReference>
<dbReference type="Proteomes" id="UP000268535">
    <property type="component" value="Unassembled WGS sequence"/>
</dbReference>
<sequence length="342" mass="36465">VLVTGATGLLGRAIVKSFRGANLDPPQSPAWEVLATGWSRADGDVVAKLDLTQPSEVDACLDRFKPDVVIHAAAEKRPDVAERDPERVQAVNVDATAHLAQHCARDGIFLIFISTDYVFDGQHPPYEVDATTHPLNAYGRSKLAGEHAVIAAQPASTAETAAMPRGRYAVLRVPVLYGPASPRAESAVNVLLDSLLAARDQAPAPAPPAPPAMDDYQQRFPTHVADVADVCRQLAARALQLSSVAATAAAPTGVYHFSGTRQMTKWTMASTLTALLEAQGALKPATAADLLERGLKRVTTPTAGATAQRPDNAQLSNRRLQDEGYTLPQTDFTAWWRDALAA</sequence>
<dbReference type="InterPro" id="IPR005913">
    <property type="entry name" value="dTDP_dehydrorham_reduct"/>
</dbReference>
<feature type="domain" description="RmlD-like substrate binding" evidence="2">
    <location>
        <begin position="1"/>
        <end position="328"/>
    </location>
</feature>
<evidence type="ECO:0000313" key="4">
    <source>
        <dbReference type="Proteomes" id="UP000268535"/>
    </source>
</evidence>
<organism evidence="3 4">
    <name type="scientific">Caulochytrium protostelioides</name>
    <dbReference type="NCBI Taxonomy" id="1555241"/>
    <lineage>
        <taxon>Eukaryota</taxon>
        <taxon>Fungi</taxon>
        <taxon>Fungi incertae sedis</taxon>
        <taxon>Chytridiomycota</taxon>
        <taxon>Chytridiomycota incertae sedis</taxon>
        <taxon>Chytridiomycetes</taxon>
        <taxon>Caulochytriales</taxon>
        <taxon>Caulochytriaceae</taxon>
        <taxon>Caulochytrium</taxon>
    </lineage>
</organism>
<dbReference type="UniPathway" id="UPA00315">
    <property type="reaction ID" value="UER00080"/>
</dbReference>
<dbReference type="SUPFAM" id="SSF51735">
    <property type="entry name" value="NAD(P)-binding Rossmann-fold domains"/>
    <property type="match status" value="1"/>
</dbReference>
<dbReference type="InterPro" id="IPR029903">
    <property type="entry name" value="RmlD-like-bd"/>
</dbReference>
<dbReference type="GO" id="GO:0048269">
    <property type="term" value="C:methionine adenosyltransferase complex"/>
    <property type="evidence" value="ECO:0007669"/>
    <property type="project" value="TreeGrafter"/>
</dbReference>
<accession>A0A4V1ITI8</accession>
<dbReference type="Gene3D" id="3.40.50.720">
    <property type="entry name" value="NAD(P)-binding Rossmann-like Domain"/>
    <property type="match status" value="1"/>
</dbReference>
<dbReference type="GO" id="GO:0006556">
    <property type="term" value="P:S-adenosylmethionine biosynthetic process"/>
    <property type="evidence" value="ECO:0007669"/>
    <property type="project" value="UniProtKB-UniPathway"/>
</dbReference>
<feature type="non-terminal residue" evidence="3">
    <location>
        <position position="342"/>
    </location>
</feature>
<dbReference type="CDD" id="cd05254">
    <property type="entry name" value="dTDP_HR_like_SDR_e"/>
    <property type="match status" value="1"/>
</dbReference>
<feature type="region of interest" description="Disordered" evidence="1">
    <location>
        <begin position="299"/>
        <end position="322"/>
    </location>
</feature>
<evidence type="ECO:0000259" key="2">
    <source>
        <dbReference type="Pfam" id="PF04321"/>
    </source>
</evidence>
<feature type="non-terminal residue" evidence="3">
    <location>
        <position position="1"/>
    </location>
</feature>
<dbReference type="AlphaFoldDB" id="A0A4V1ITI8"/>
<feature type="compositionally biased region" description="Polar residues" evidence="1">
    <location>
        <begin position="299"/>
        <end position="318"/>
    </location>
</feature>
<reference evidence="4" key="1">
    <citation type="journal article" date="2018" name="Nat. Microbiol.">
        <title>Leveraging single-cell genomics to expand the fungal tree of life.</title>
        <authorList>
            <person name="Ahrendt S.R."/>
            <person name="Quandt C.A."/>
            <person name="Ciobanu D."/>
            <person name="Clum A."/>
            <person name="Salamov A."/>
            <person name="Andreopoulos B."/>
            <person name="Cheng J.F."/>
            <person name="Woyke T."/>
            <person name="Pelin A."/>
            <person name="Henrissat B."/>
            <person name="Reynolds N.K."/>
            <person name="Benny G.L."/>
            <person name="Smith M.E."/>
            <person name="James T.Y."/>
            <person name="Grigoriev I.V."/>
        </authorList>
    </citation>
    <scope>NUCLEOTIDE SEQUENCE [LARGE SCALE GENOMIC DNA]</scope>
    <source>
        <strain evidence="4">ATCC 52028</strain>
    </source>
</reference>
<proteinExistence type="predicted"/>
<dbReference type="PANTHER" id="PTHR10491:SF4">
    <property type="entry name" value="METHIONINE ADENOSYLTRANSFERASE 2 SUBUNIT BETA"/>
    <property type="match status" value="1"/>
</dbReference>
<dbReference type="FunFam" id="3.40.50.720:FF:000357">
    <property type="entry name" value="Methionine adenosyltransferase 2 subunit beta"/>
    <property type="match status" value="1"/>
</dbReference>
<dbReference type="InterPro" id="IPR036291">
    <property type="entry name" value="NAD(P)-bd_dom_sf"/>
</dbReference>
<gene>
    <name evidence="3" type="ORF">CAUPRSCDRAFT_4627</name>
</gene>
<protein>
    <submittedName>
        <fullName evidence="3">NAD(P)-binding protein</fullName>
    </submittedName>
</protein>
<evidence type="ECO:0000313" key="3">
    <source>
        <dbReference type="EMBL" id="RKO97207.1"/>
    </source>
</evidence>
<dbReference type="PANTHER" id="PTHR10491">
    <property type="entry name" value="DTDP-4-DEHYDRORHAMNOSE REDUCTASE"/>
    <property type="match status" value="1"/>
</dbReference>